<proteinExistence type="predicted"/>
<accession>A0A9P6WN05</accession>
<evidence type="ECO:0000256" key="1">
    <source>
        <dbReference type="ARBA" id="ARBA00022700"/>
    </source>
</evidence>
<name>A0A9P6WN05_9ASCO</name>
<dbReference type="AlphaFoldDB" id="A0A9P6WN05"/>
<dbReference type="InterPro" id="IPR044926">
    <property type="entry name" value="RGS_subdomain_2"/>
</dbReference>
<feature type="domain" description="RGS" evidence="2">
    <location>
        <begin position="441"/>
        <end position="479"/>
    </location>
</feature>
<dbReference type="SUPFAM" id="SSF48097">
    <property type="entry name" value="Regulator of G-protein signaling, RGS"/>
    <property type="match status" value="1"/>
</dbReference>
<dbReference type="SUPFAM" id="SSF46785">
    <property type="entry name" value="Winged helix' DNA-binding domain"/>
    <property type="match status" value="1"/>
</dbReference>
<feature type="non-terminal residue" evidence="4">
    <location>
        <position position="582"/>
    </location>
</feature>
<dbReference type="Pfam" id="PF00610">
    <property type="entry name" value="DEP"/>
    <property type="match status" value="1"/>
</dbReference>
<evidence type="ECO:0000313" key="4">
    <source>
        <dbReference type="EMBL" id="KAG0689092.1"/>
    </source>
</evidence>
<evidence type="ECO:0000313" key="5">
    <source>
        <dbReference type="Proteomes" id="UP000697127"/>
    </source>
</evidence>
<dbReference type="Proteomes" id="UP000697127">
    <property type="component" value="Unassembled WGS sequence"/>
</dbReference>
<dbReference type="OrthoDB" id="196547at2759"/>
<dbReference type="Pfam" id="PF25889">
    <property type="entry name" value="WHD_Fungal_DR"/>
    <property type="match status" value="1"/>
</dbReference>
<dbReference type="GO" id="GO:0035556">
    <property type="term" value="P:intracellular signal transduction"/>
    <property type="evidence" value="ECO:0007669"/>
    <property type="project" value="InterPro"/>
</dbReference>
<sequence length="582" mass="67641">MHAGDTKKKYSNQVSLKSLNRTPSGNIYQSDLKNIFSVFLFCLDLKNDIKKTNSTGLKKFSFKKNYPYSFTLENGIKTMANLHIDLHYNLTLTKLSYEINSKFAFELIQLFYTAKLLHCPDDKTCKKLTNLKHILQPTPKGVAILHLFCLKMGIPNIKDISLPEILKSNFNSMQLMEFERHSRTDVIIHSDYSDKLLFIRIMGPLMNIWSPKNSPDTIYSLGSNLSINSKSNDHIFGTDDYSIKNSNPLENENAFFEYLRQRQNEQISPLDSNLILSSPKISNKSKLNDNFEEISPFYHRFFTNPDSDSHIQYYISDKGLRFFDKKQITINGKDKIIKNCFSGKAMIQYLMDCTDIMYPKEALKVANFILKLKLIKCESNNEEISIPLNFINSKNTIYSLTDLGYQLVKWNIDLKTEEKIKHSPSSSYSSELTQENINSLTLNSILKDPGLKYLFKTFMLNNMCVENLNVYDEIIDFQKKMKILKRMLSLKNKEKERYFNELKNMNIFKETDYAIIQKNALQHKKLTIYTAMNKLSEYCLSKVYTIFTMYVSDDASHEINIDSKLRLSVKLFIEDYGGFDSP</sequence>
<dbReference type="GO" id="GO:0009968">
    <property type="term" value="P:negative regulation of signal transduction"/>
    <property type="evidence" value="ECO:0007669"/>
    <property type="project" value="UniProtKB-KW"/>
</dbReference>
<dbReference type="InterPro" id="IPR058855">
    <property type="entry name" value="RGS1/SST2-like_Fungal-DR"/>
</dbReference>
<comment type="caution">
    <text evidence="4">The sequence shown here is derived from an EMBL/GenBank/DDBJ whole genome shotgun (WGS) entry which is preliminary data.</text>
</comment>
<dbReference type="InterPro" id="IPR036388">
    <property type="entry name" value="WH-like_DNA-bd_sf"/>
</dbReference>
<keyword evidence="5" id="KW-1185">Reference proteome</keyword>
<dbReference type="Gene3D" id="1.10.10.10">
    <property type="entry name" value="Winged helix-like DNA-binding domain superfamily/Winged helix DNA-binding domain"/>
    <property type="match status" value="1"/>
</dbReference>
<keyword evidence="1" id="KW-0734">Signal transduction inhibitor</keyword>
<evidence type="ECO:0000259" key="3">
    <source>
        <dbReference type="PROSITE" id="PS50186"/>
    </source>
</evidence>
<dbReference type="InterPro" id="IPR036305">
    <property type="entry name" value="RGS_sf"/>
</dbReference>
<organism evidence="4 5">
    <name type="scientific">Pichia californica</name>
    <dbReference type="NCBI Taxonomy" id="460514"/>
    <lineage>
        <taxon>Eukaryota</taxon>
        <taxon>Fungi</taxon>
        <taxon>Dikarya</taxon>
        <taxon>Ascomycota</taxon>
        <taxon>Saccharomycotina</taxon>
        <taxon>Pichiomycetes</taxon>
        <taxon>Pichiales</taxon>
        <taxon>Pichiaceae</taxon>
        <taxon>Pichia</taxon>
    </lineage>
</organism>
<dbReference type="InterPro" id="IPR016137">
    <property type="entry name" value="RGS"/>
</dbReference>
<dbReference type="InterPro" id="IPR036390">
    <property type="entry name" value="WH_DNA-bd_sf"/>
</dbReference>
<gene>
    <name evidence="4" type="ORF">C6P40_000158</name>
</gene>
<dbReference type="EMBL" id="PUHW01000102">
    <property type="protein sequence ID" value="KAG0689092.1"/>
    <property type="molecule type" value="Genomic_DNA"/>
</dbReference>
<dbReference type="PROSITE" id="PS50186">
    <property type="entry name" value="DEP"/>
    <property type="match status" value="1"/>
</dbReference>
<dbReference type="Gene3D" id="1.10.167.10">
    <property type="entry name" value="Regulator of G-protein Signalling 4, domain 2"/>
    <property type="match status" value="1"/>
</dbReference>
<dbReference type="InterPro" id="IPR000591">
    <property type="entry name" value="DEP_dom"/>
</dbReference>
<feature type="domain" description="DEP" evidence="3">
    <location>
        <begin position="316"/>
        <end position="402"/>
    </location>
</feature>
<reference evidence="4" key="1">
    <citation type="submission" date="2020-11" db="EMBL/GenBank/DDBJ databases">
        <title>Kefir isolates.</title>
        <authorList>
            <person name="Marcisauskas S."/>
            <person name="Kim Y."/>
            <person name="Blasche S."/>
        </authorList>
    </citation>
    <scope>NUCLEOTIDE SEQUENCE</scope>
    <source>
        <strain evidence="4">Olga-1</strain>
    </source>
</reference>
<dbReference type="PROSITE" id="PS50132">
    <property type="entry name" value="RGS"/>
    <property type="match status" value="1"/>
</dbReference>
<evidence type="ECO:0000259" key="2">
    <source>
        <dbReference type="PROSITE" id="PS50132"/>
    </source>
</evidence>
<dbReference type="CDD" id="cd04450">
    <property type="entry name" value="DEP_RGS7-like"/>
    <property type="match status" value="1"/>
</dbReference>
<dbReference type="SMART" id="SM00049">
    <property type="entry name" value="DEP"/>
    <property type="match status" value="1"/>
</dbReference>
<protein>
    <submittedName>
        <fullName evidence="4">Uncharacterized protein</fullName>
    </submittedName>
</protein>